<keyword evidence="3" id="KW-0804">Transcription</keyword>
<accession>A0A401YUS7</accession>
<dbReference type="SMART" id="SM00345">
    <property type="entry name" value="HTH_GNTR"/>
    <property type="match status" value="1"/>
</dbReference>
<dbReference type="AlphaFoldDB" id="A0A401YUS7"/>
<feature type="domain" description="HTH gntR-type" evidence="4">
    <location>
        <begin position="19"/>
        <end position="87"/>
    </location>
</feature>
<dbReference type="Gene3D" id="1.10.10.10">
    <property type="entry name" value="Winged helix-like DNA-binding domain superfamily/Winged helix DNA-binding domain"/>
    <property type="match status" value="1"/>
</dbReference>
<dbReference type="SUPFAM" id="SSF46785">
    <property type="entry name" value="Winged helix' DNA-binding domain"/>
    <property type="match status" value="1"/>
</dbReference>
<dbReference type="GO" id="GO:0003677">
    <property type="term" value="F:DNA binding"/>
    <property type="evidence" value="ECO:0007669"/>
    <property type="project" value="UniProtKB-KW"/>
</dbReference>
<protein>
    <submittedName>
        <fullName evidence="5">GntR family transcriptional regulator</fullName>
    </submittedName>
</protein>
<dbReference type="InterPro" id="IPR036388">
    <property type="entry name" value="WH-like_DNA-bd_sf"/>
</dbReference>
<organism evidence="5 6">
    <name type="scientific">Embleya hyalina</name>
    <dbReference type="NCBI Taxonomy" id="516124"/>
    <lineage>
        <taxon>Bacteria</taxon>
        <taxon>Bacillati</taxon>
        <taxon>Actinomycetota</taxon>
        <taxon>Actinomycetes</taxon>
        <taxon>Kitasatosporales</taxon>
        <taxon>Streptomycetaceae</taxon>
        <taxon>Embleya</taxon>
    </lineage>
</organism>
<dbReference type="PANTHER" id="PTHR44846:SF17">
    <property type="entry name" value="GNTR-FAMILY TRANSCRIPTIONAL REGULATOR"/>
    <property type="match status" value="1"/>
</dbReference>
<dbReference type="GO" id="GO:0003700">
    <property type="term" value="F:DNA-binding transcription factor activity"/>
    <property type="evidence" value="ECO:0007669"/>
    <property type="project" value="InterPro"/>
</dbReference>
<keyword evidence="6" id="KW-1185">Reference proteome</keyword>
<dbReference type="PANTHER" id="PTHR44846">
    <property type="entry name" value="MANNOSYL-D-GLYCERATE TRANSPORT/METABOLISM SYSTEM REPRESSOR MNGR-RELATED"/>
    <property type="match status" value="1"/>
</dbReference>
<dbReference type="Proteomes" id="UP000286931">
    <property type="component" value="Unassembled WGS sequence"/>
</dbReference>
<dbReference type="InterPro" id="IPR036390">
    <property type="entry name" value="WH_DNA-bd_sf"/>
</dbReference>
<dbReference type="CDD" id="cd07377">
    <property type="entry name" value="WHTH_GntR"/>
    <property type="match status" value="1"/>
</dbReference>
<proteinExistence type="predicted"/>
<evidence type="ECO:0000256" key="1">
    <source>
        <dbReference type="ARBA" id="ARBA00023015"/>
    </source>
</evidence>
<keyword evidence="1" id="KW-0805">Transcription regulation</keyword>
<name>A0A401YUS7_9ACTN</name>
<comment type="caution">
    <text evidence="5">The sequence shown here is derived from an EMBL/GenBank/DDBJ whole genome shotgun (WGS) entry which is preliminary data.</text>
</comment>
<gene>
    <name evidence="5" type="primary">ytrA</name>
    <name evidence="5" type="ORF">EHYA_06042</name>
</gene>
<dbReference type="InterPro" id="IPR000524">
    <property type="entry name" value="Tscrpt_reg_HTH_GntR"/>
</dbReference>
<dbReference type="PROSITE" id="PS50949">
    <property type="entry name" value="HTH_GNTR"/>
    <property type="match status" value="1"/>
</dbReference>
<evidence type="ECO:0000259" key="4">
    <source>
        <dbReference type="PROSITE" id="PS50949"/>
    </source>
</evidence>
<dbReference type="InterPro" id="IPR050679">
    <property type="entry name" value="Bact_HTH_transcr_reg"/>
</dbReference>
<evidence type="ECO:0000313" key="6">
    <source>
        <dbReference type="Proteomes" id="UP000286931"/>
    </source>
</evidence>
<evidence type="ECO:0000256" key="3">
    <source>
        <dbReference type="ARBA" id="ARBA00023163"/>
    </source>
</evidence>
<sequence length="142" mass="15456">MRRIWRYAQNMRTPADDPRPPYLQAADDLEAKILSGDLKAGDQLPSGTQLQQEYGISNGTVQSALKRLKDKGFVYSVQGRGNFVRDRAAEAADDEARSASQPSSPEFAAIMRQLESLGDGMQALADRVTQLESQAGQGQQAG</sequence>
<keyword evidence="2" id="KW-0238">DNA-binding</keyword>
<dbReference type="Pfam" id="PF00392">
    <property type="entry name" value="GntR"/>
    <property type="match status" value="1"/>
</dbReference>
<reference evidence="5 6" key="1">
    <citation type="submission" date="2018-12" db="EMBL/GenBank/DDBJ databases">
        <title>Draft genome sequence of Embleya hyalina NBRC 13850T.</title>
        <authorList>
            <person name="Komaki H."/>
            <person name="Hosoyama A."/>
            <person name="Kimura A."/>
            <person name="Ichikawa N."/>
            <person name="Tamura T."/>
        </authorList>
    </citation>
    <scope>NUCLEOTIDE SEQUENCE [LARGE SCALE GENOMIC DNA]</scope>
    <source>
        <strain evidence="5 6">NBRC 13850</strain>
    </source>
</reference>
<evidence type="ECO:0000313" key="5">
    <source>
        <dbReference type="EMBL" id="GCD98336.1"/>
    </source>
</evidence>
<evidence type="ECO:0000256" key="2">
    <source>
        <dbReference type="ARBA" id="ARBA00023125"/>
    </source>
</evidence>
<dbReference type="EMBL" id="BIFH01000027">
    <property type="protein sequence ID" value="GCD98336.1"/>
    <property type="molecule type" value="Genomic_DNA"/>
</dbReference>
<dbReference type="GO" id="GO:0045892">
    <property type="term" value="P:negative regulation of DNA-templated transcription"/>
    <property type="evidence" value="ECO:0007669"/>
    <property type="project" value="TreeGrafter"/>
</dbReference>